<feature type="domain" description="CBS" evidence="4">
    <location>
        <begin position="250"/>
        <end position="310"/>
    </location>
</feature>
<feature type="transmembrane region" description="Helical" evidence="3">
    <location>
        <begin position="115"/>
        <end position="143"/>
    </location>
</feature>
<dbReference type="CDD" id="cd04600">
    <property type="entry name" value="CBS_pair_HPP_assoc"/>
    <property type="match status" value="1"/>
</dbReference>
<evidence type="ECO:0000313" key="6">
    <source>
        <dbReference type="EMBL" id="SFQ60660.1"/>
    </source>
</evidence>
<keyword evidence="1 2" id="KW-0129">CBS domain</keyword>
<feature type="transmembrane region" description="Helical" evidence="3">
    <location>
        <begin position="56"/>
        <end position="77"/>
    </location>
</feature>
<accession>A0A1I5ZW79</accession>
<name>A0A1I5ZW79_9GAMM</name>
<feature type="transmembrane region" description="Helical" evidence="3">
    <location>
        <begin position="27"/>
        <end position="44"/>
    </location>
</feature>
<dbReference type="InterPro" id="IPR046342">
    <property type="entry name" value="CBS_dom_sf"/>
</dbReference>
<dbReference type="Pfam" id="PF00571">
    <property type="entry name" value="CBS"/>
    <property type="match status" value="2"/>
</dbReference>
<dbReference type="SMART" id="SM00116">
    <property type="entry name" value="CBS"/>
    <property type="match status" value="2"/>
</dbReference>
<evidence type="ECO:0000259" key="4">
    <source>
        <dbReference type="PROSITE" id="PS51371"/>
    </source>
</evidence>
<evidence type="ECO:0000256" key="1">
    <source>
        <dbReference type="ARBA" id="ARBA00023122"/>
    </source>
</evidence>
<keyword evidence="8" id="KW-1185">Reference proteome</keyword>
<dbReference type="Pfam" id="PF04982">
    <property type="entry name" value="TM_HPP"/>
    <property type="match status" value="1"/>
</dbReference>
<dbReference type="Gene3D" id="3.10.580.10">
    <property type="entry name" value="CBS-domain"/>
    <property type="match status" value="1"/>
</dbReference>
<dbReference type="OrthoDB" id="9811720at2"/>
<dbReference type="RefSeq" id="WP_090536379.1">
    <property type="nucleotide sequence ID" value="NZ_FOYD01000001.1"/>
</dbReference>
<keyword evidence="3" id="KW-1133">Transmembrane helix</keyword>
<evidence type="ECO:0000256" key="2">
    <source>
        <dbReference type="PROSITE-ProRule" id="PRU00703"/>
    </source>
</evidence>
<reference evidence="8" key="2">
    <citation type="submission" date="2023-07" db="EMBL/GenBank/DDBJ databases">
        <authorList>
            <person name="de Witt J."/>
        </authorList>
    </citation>
    <scope>NUCLEOTIDE SEQUENCE [LARGE SCALE GENOMIC DNA]</scope>
    <source>
        <strain evidence="8">FZJ</strain>
    </source>
</reference>
<keyword evidence="3" id="KW-0472">Membrane</keyword>
<feature type="transmembrane region" description="Helical" evidence="3">
    <location>
        <begin position="149"/>
        <end position="171"/>
    </location>
</feature>
<protein>
    <submittedName>
        <fullName evidence="6">CBS domain-containing membrane protein</fullName>
    </submittedName>
    <submittedName>
        <fullName evidence="5">CBS domain-containing protein</fullName>
    </submittedName>
</protein>
<dbReference type="SUPFAM" id="SSF54631">
    <property type="entry name" value="CBS-domain pair"/>
    <property type="match status" value="1"/>
</dbReference>
<proteinExistence type="predicted"/>
<dbReference type="PANTHER" id="PTHR43080">
    <property type="entry name" value="CBS DOMAIN-CONTAINING PROTEIN CBSX3, MITOCHONDRIAL"/>
    <property type="match status" value="1"/>
</dbReference>
<dbReference type="AlphaFoldDB" id="A0A1I5ZW79"/>
<dbReference type="Proteomes" id="UP001281217">
    <property type="component" value="Unassembled WGS sequence"/>
</dbReference>
<dbReference type="Proteomes" id="UP000242815">
    <property type="component" value="Unassembled WGS sequence"/>
</dbReference>
<feature type="transmembrane region" description="Helical" evidence="3">
    <location>
        <begin position="83"/>
        <end position="103"/>
    </location>
</feature>
<dbReference type="InterPro" id="IPR000644">
    <property type="entry name" value="CBS_dom"/>
</dbReference>
<evidence type="ECO:0000313" key="8">
    <source>
        <dbReference type="Proteomes" id="UP001281217"/>
    </source>
</evidence>
<evidence type="ECO:0000313" key="7">
    <source>
        <dbReference type="Proteomes" id="UP000242815"/>
    </source>
</evidence>
<evidence type="ECO:0000313" key="5">
    <source>
        <dbReference type="EMBL" id="MDX9687075.1"/>
    </source>
</evidence>
<reference evidence="5" key="3">
    <citation type="submission" date="2024-05" db="EMBL/GenBank/DDBJ databases">
        <authorList>
            <person name="de Witt J."/>
        </authorList>
    </citation>
    <scope>NUCLEOTIDE SEQUENCE</scope>
    <source>
        <strain evidence="5">FZJ</strain>
    </source>
</reference>
<evidence type="ECO:0000256" key="3">
    <source>
        <dbReference type="SAM" id="Phobius"/>
    </source>
</evidence>
<reference evidence="6 7" key="1">
    <citation type="submission" date="2016-10" db="EMBL/GenBank/DDBJ databases">
        <authorList>
            <person name="de Groot N.N."/>
        </authorList>
    </citation>
    <scope>NUCLEOTIDE SEQUENCE [LARGE SCALE GENOMIC DNA]</scope>
    <source>
        <strain evidence="6 7">JCM 18415</strain>
    </source>
</reference>
<sequence>MSDQLLLLSRRLFGWLPRTVQTRPGEWLRASGGVALAVVFTYWLSSLLYGPTTAMVLLGPAGASAVLLFVVSSGALAQPWPVLGSYLLAGLTGAAVLHLPALAGAELTVRLPVALGTVVLGMLLLRCVHPPASAMTVVIVLAAQLLEPLGAWLPLPIMLNACCLLFCATLYNNLTGVRYPKQAPRIDLHRTQDLLPEQRVGFTEEDLDRALDRFGSFIDITRHDLEQIIRDTESSALRRKMGNIRAEQIMSRDIRTVGPDTTVRQAIGMFRHHQVKTLPVVDSAGRVQGIISLSDLLAQLDLPMGRILPTRVNLWRDQPLHRIMTAPVVTVDRHTHVVDMIPLLSSQGLHCLPVLDNGHIVGMVTQTDVIAALHRDLVNHLA</sequence>
<dbReference type="STRING" id="1002526.SAMN05216578_101363"/>
<keyword evidence="3" id="KW-0812">Transmembrane</keyword>
<dbReference type="EMBL" id="FOYD01000001">
    <property type="protein sequence ID" value="SFQ60660.1"/>
    <property type="molecule type" value="Genomic_DNA"/>
</dbReference>
<feature type="domain" description="CBS" evidence="4">
    <location>
        <begin position="324"/>
        <end position="382"/>
    </location>
</feature>
<dbReference type="InterPro" id="IPR058581">
    <property type="entry name" value="TM_HPP"/>
</dbReference>
<dbReference type="InterPro" id="IPR051257">
    <property type="entry name" value="Diverse_CBS-Domain"/>
</dbReference>
<gene>
    <name evidence="5" type="ORF">RED13_001496</name>
    <name evidence="6" type="ORF">SAMN05216578_101363</name>
</gene>
<organism evidence="6 7">
    <name type="scientific">Halopseudomonas formosensis</name>
    <dbReference type="NCBI Taxonomy" id="1002526"/>
    <lineage>
        <taxon>Bacteria</taxon>
        <taxon>Pseudomonadati</taxon>
        <taxon>Pseudomonadota</taxon>
        <taxon>Gammaproteobacteria</taxon>
        <taxon>Pseudomonadales</taxon>
        <taxon>Pseudomonadaceae</taxon>
        <taxon>Halopseudomonas</taxon>
    </lineage>
</organism>
<dbReference type="EMBL" id="JAVRDO010000004">
    <property type="protein sequence ID" value="MDX9687075.1"/>
    <property type="molecule type" value="Genomic_DNA"/>
</dbReference>
<dbReference type="PANTHER" id="PTHR43080:SF2">
    <property type="entry name" value="CBS DOMAIN-CONTAINING PROTEIN"/>
    <property type="match status" value="1"/>
</dbReference>
<dbReference type="PROSITE" id="PS51371">
    <property type="entry name" value="CBS"/>
    <property type="match status" value="2"/>
</dbReference>